<dbReference type="GO" id="GO:0006355">
    <property type="term" value="P:regulation of DNA-templated transcription"/>
    <property type="evidence" value="ECO:0007669"/>
    <property type="project" value="InterPro"/>
</dbReference>
<dbReference type="SUPFAM" id="SSF46894">
    <property type="entry name" value="C-terminal effector domain of the bipartite response regulators"/>
    <property type="match status" value="1"/>
</dbReference>
<dbReference type="GO" id="GO:0003677">
    <property type="term" value="F:DNA binding"/>
    <property type="evidence" value="ECO:0007669"/>
    <property type="project" value="UniProtKB-KW"/>
</dbReference>
<evidence type="ECO:0000256" key="1">
    <source>
        <dbReference type="ARBA" id="ARBA00023125"/>
    </source>
</evidence>
<feature type="domain" description="HTH luxR-type" evidence="2">
    <location>
        <begin position="145"/>
        <end position="212"/>
    </location>
</feature>
<gene>
    <name evidence="3" type="ORF">ED236_00955</name>
</gene>
<proteinExistence type="predicted"/>
<dbReference type="Proteomes" id="UP000275137">
    <property type="component" value="Unassembled WGS sequence"/>
</dbReference>
<dbReference type="SMART" id="SM00421">
    <property type="entry name" value="HTH_LUXR"/>
    <property type="match status" value="1"/>
</dbReference>
<keyword evidence="4" id="KW-1185">Reference proteome</keyword>
<protein>
    <submittedName>
        <fullName evidence="3">DNA-binding response regulator</fullName>
    </submittedName>
</protein>
<dbReference type="PANTHER" id="PTHR43214:SF38">
    <property type="entry name" value="NITRATE_NITRITE RESPONSE REGULATOR PROTEIN NARL"/>
    <property type="match status" value="1"/>
</dbReference>
<dbReference type="RefSeq" id="WP_123236077.1">
    <property type="nucleotide sequence ID" value="NZ_RJVP01000001.1"/>
</dbReference>
<dbReference type="AlphaFoldDB" id="A0A3N0V5U3"/>
<reference evidence="3 4" key="1">
    <citation type="submission" date="2018-10" db="EMBL/GenBank/DDBJ databases">
        <authorList>
            <person name="Chen W.-M."/>
        </authorList>
    </citation>
    <scope>NUCLEOTIDE SEQUENCE [LARGE SCALE GENOMIC DNA]</scope>
    <source>
        <strain evidence="3 4">H-5</strain>
    </source>
</reference>
<evidence type="ECO:0000259" key="2">
    <source>
        <dbReference type="PROSITE" id="PS50043"/>
    </source>
</evidence>
<dbReference type="InterPro" id="IPR036388">
    <property type="entry name" value="WH-like_DNA-bd_sf"/>
</dbReference>
<sequence length="216" mass="24728">MKKPNIGLYHSQPAMLAGLYTWINSARIHCTVSAISIPKLLAELQDNPLDILLMEYQQPAFFEALPLLRQYSNAKVLIMPKQQDYFKLDESLAGVVYGVINPHTDQKTLLEAIARVAKGEYWFDRDNIASMLDSMSERGVAEKSLYRQYLTLTRKERDVVKTLHLNAEHELGEIAARMTISENTLRNHLRSIYSKMNVRNRLGLYKVAGRIASFIE</sequence>
<name>A0A3N0V5U3_9PROT</name>
<dbReference type="EMBL" id="RJVP01000001">
    <property type="protein sequence ID" value="ROH88083.1"/>
    <property type="molecule type" value="Genomic_DNA"/>
</dbReference>
<organism evidence="3 4">
    <name type="scientific">Pseudomethylobacillus aquaticus</name>
    <dbReference type="NCBI Taxonomy" id="2676064"/>
    <lineage>
        <taxon>Bacteria</taxon>
        <taxon>Pseudomonadati</taxon>
        <taxon>Pseudomonadota</taxon>
        <taxon>Betaproteobacteria</taxon>
        <taxon>Nitrosomonadales</taxon>
        <taxon>Methylophilaceae</taxon>
        <taxon>Pseudomethylobacillus</taxon>
    </lineage>
</organism>
<accession>A0A3N0V5U3</accession>
<dbReference type="PROSITE" id="PS50043">
    <property type="entry name" value="HTH_LUXR_2"/>
    <property type="match status" value="1"/>
</dbReference>
<evidence type="ECO:0000313" key="3">
    <source>
        <dbReference type="EMBL" id="ROH88083.1"/>
    </source>
</evidence>
<dbReference type="InterPro" id="IPR000792">
    <property type="entry name" value="Tscrpt_reg_LuxR_C"/>
</dbReference>
<dbReference type="InterPro" id="IPR016032">
    <property type="entry name" value="Sig_transdc_resp-reg_C-effctor"/>
</dbReference>
<comment type="caution">
    <text evidence="3">The sequence shown here is derived from an EMBL/GenBank/DDBJ whole genome shotgun (WGS) entry which is preliminary data.</text>
</comment>
<dbReference type="InterPro" id="IPR039420">
    <property type="entry name" value="WalR-like"/>
</dbReference>
<dbReference type="Pfam" id="PF00196">
    <property type="entry name" value="GerE"/>
    <property type="match status" value="1"/>
</dbReference>
<evidence type="ECO:0000313" key="4">
    <source>
        <dbReference type="Proteomes" id="UP000275137"/>
    </source>
</evidence>
<dbReference type="CDD" id="cd06170">
    <property type="entry name" value="LuxR_C_like"/>
    <property type="match status" value="1"/>
</dbReference>
<dbReference type="PANTHER" id="PTHR43214">
    <property type="entry name" value="TWO-COMPONENT RESPONSE REGULATOR"/>
    <property type="match status" value="1"/>
</dbReference>
<dbReference type="Gene3D" id="1.10.10.10">
    <property type="entry name" value="Winged helix-like DNA-binding domain superfamily/Winged helix DNA-binding domain"/>
    <property type="match status" value="1"/>
</dbReference>
<dbReference type="Gene3D" id="3.40.50.2300">
    <property type="match status" value="1"/>
</dbReference>
<keyword evidence="1 3" id="KW-0238">DNA-binding</keyword>